<evidence type="ECO:0000259" key="1">
    <source>
        <dbReference type="PROSITE" id="PS50234"/>
    </source>
</evidence>
<reference evidence="2 3" key="1">
    <citation type="submission" date="2016-02" db="EMBL/GenBank/DDBJ databases">
        <authorList>
            <person name="Wen L."/>
            <person name="He K."/>
            <person name="Yang H."/>
        </authorList>
    </citation>
    <scope>NUCLEOTIDE SEQUENCE [LARGE SCALE GENOMIC DNA]</scope>
    <source>
        <strain evidence="2 3">CV58</strain>
    </source>
</reference>
<dbReference type="AlphaFoldDB" id="A0A139SU09"/>
<keyword evidence="2" id="KW-0808">Transferase</keyword>
<dbReference type="PROSITE" id="PS50234">
    <property type="entry name" value="VWFA"/>
    <property type="match status" value="1"/>
</dbReference>
<accession>A0A139SU09</accession>
<dbReference type="SUPFAM" id="SSF53300">
    <property type="entry name" value="vWA-like"/>
    <property type="match status" value="1"/>
</dbReference>
<sequence>MLSLLPFITLAQEKPLLQQGKQTLYQRVLTTPTCRLLDKPASSGGKAQPAFSRFYVYQRQKQGADEWLKVGADSYGKTAGWLNAACTVEWKMQMTLALTNPAGRDPLLFFKDKATPMQLLEQEDPKKQLAPILANMKNNGRDPAVLAREPDYAVDMAKNFYLLPVLDAEEIFTEQGFRVRLLNVASVSASENKAKPANKESEAQTLKGFNAAVVFVIDTTISMKPYIERTREAVRRIYQTVEKEKLQNQVKFGLVAFRSNIKAAPGLEYVSKMIVNPAEVKDGKDFIERTKAANLQQARVSSPSFDEDSYAGVMQALDNIPWNQFGARYIVLITDAGAIDGDNSLSSTGLNAEQVRLEAQYRGVAIYALHLKTPSGAKNHQSAEAQYQNLTHNNFLNKPLYYPVNAGDIGEFGNMLDRLSSAITGQVKAAYRGDMAAGSALTADKNYGKENLAALDKETELLGHAMRLAWLGEKNSAKAPPVFKAWISDRDFTHQEKPTTDVRVLLTKSQLSDLAEVVKQIAEAANDGLISPSDMFDRLRQVAATMGKDPNQLQDKNLKLKQMGLMAEYLEGLPYLSEVLNLDEDTWKGMAGLEQEKFIRRLTTKLRYYQRYNADTDRWVSLAPGSDPREHVYPVPLEALP</sequence>
<keyword evidence="3" id="KW-1185">Reference proteome</keyword>
<organism evidence="2 3">
    <name type="scientific">Ventosimonas gracilis</name>
    <dbReference type="NCBI Taxonomy" id="1680762"/>
    <lineage>
        <taxon>Bacteria</taxon>
        <taxon>Pseudomonadati</taxon>
        <taxon>Pseudomonadota</taxon>
        <taxon>Gammaproteobacteria</taxon>
        <taxon>Pseudomonadales</taxon>
        <taxon>Ventosimonadaceae</taxon>
        <taxon>Ventosimonas</taxon>
    </lineage>
</organism>
<keyword evidence="2" id="KW-0723">Serine/threonine-protein kinase</keyword>
<comment type="caution">
    <text evidence="2">The sequence shown here is derived from an EMBL/GenBank/DDBJ whole genome shotgun (WGS) entry which is preliminary data.</text>
</comment>
<proteinExistence type="predicted"/>
<dbReference type="InterPro" id="IPR002035">
    <property type="entry name" value="VWF_A"/>
</dbReference>
<dbReference type="CDD" id="cd00198">
    <property type="entry name" value="vWFA"/>
    <property type="match status" value="1"/>
</dbReference>
<dbReference type="Gene3D" id="3.40.50.410">
    <property type="entry name" value="von Willebrand factor, type A domain"/>
    <property type="match status" value="1"/>
</dbReference>
<gene>
    <name evidence="2" type="ORF">AXE65_00325</name>
</gene>
<keyword evidence="2" id="KW-0418">Kinase</keyword>
<dbReference type="EMBL" id="LSZO01000157">
    <property type="protein sequence ID" value="KXU38045.1"/>
    <property type="molecule type" value="Genomic_DNA"/>
</dbReference>
<feature type="domain" description="VWFA" evidence="1">
    <location>
        <begin position="212"/>
        <end position="419"/>
    </location>
</feature>
<dbReference type="InterPro" id="IPR036465">
    <property type="entry name" value="vWFA_dom_sf"/>
</dbReference>
<dbReference type="GO" id="GO:0004674">
    <property type="term" value="F:protein serine/threonine kinase activity"/>
    <property type="evidence" value="ECO:0007669"/>
    <property type="project" value="UniProtKB-KW"/>
</dbReference>
<dbReference type="Proteomes" id="UP000072660">
    <property type="component" value="Unassembled WGS sequence"/>
</dbReference>
<evidence type="ECO:0000313" key="3">
    <source>
        <dbReference type="Proteomes" id="UP000072660"/>
    </source>
</evidence>
<protein>
    <submittedName>
        <fullName evidence="2">Serine/threonine protein kinase</fullName>
    </submittedName>
</protein>
<name>A0A139SU09_9GAMM</name>
<evidence type="ECO:0000313" key="2">
    <source>
        <dbReference type="EMBL" id="KXU38045.1"/>
    </source>
</evidence>